<feature type="compositionally biased region" description="Polar residues" evidence="1">
    <location>
        <begin position="127"/>
        <end position="140"/>
    </location>
</feature>
<gene>
    <name evidence="2" type="ORF">P4O66_021703</name>
</gene>
<feature type="non-terminal residue" evidence="2">
    <location>
        <position position="1"/>
    </location>
</feature>
<reference evidence="2" key="1">
    <citation type="submission" date="2023-03" db="EMBL/GenBank/DDBJ databases">
        <title>Electrophorus voltai genome.</title>
        <authorList>
            <person name="Bian C."/>
        </authorList>
    </citation>
    <scope>NUCLEOTIDE SEQUENCE</scope>
    <source>
        <strain evidence="2">CB-2022</strain>
        <tissue evidence="2">Muscle</tissue>
    </source>
</reference>
<accession>A0AAD8ZRE2</accession>
<keyword evidence="3" id="KW-1185">Reference proteome</keyword>
<comment type="caution">
    <text evidence="2">The sequence shown here is derived from an EMBL/GenBank/DDBJ whole genome shotgun (WGS) entry which is preliminary data.</text>
</comment>
<evidence type="ECO:0000313" key="3">
    <source>
        <dbReference type="Proteomes" id="UP001239994"/>
    </source>
</evidence>
<evidence type="ECO:0000313" key="2">
    <source>
        <dbReference type="EMBL" id="KAK1803186.1"/>
    </source>
</evidence>
<feature type="compositionally biased region" description="Basic and acidic residues" evidence="1">
    <location>
        <begin position="47"/>
        <end position="58"/>
    </location>
</feature>
<sequence>MEVEEVPRGDPSSQTDVTGSEGDEPPATKALLKALPRTRRSRGKPPPPHDIKDDEPPTRKAPPKALPRARCSGASKQSWVTGRETELSAEEDIPPPRARTTKAQAPTPKPRGGQKAAAAGSAPPPDNTTSAPTQVHTPGSRQPPPTKTARDPPTQAGWRTTQPTAEASPLFPRLFNSCSVVPVSDTSQCPARASPGRTARPKIVEVAEDMHRQGLLTESLQSGALSLLKGDPMDLANWRPLTMLCVDVKIFAKALTKRLKRAMSLLVHSDQTCGVPGRLATWNLHLIRDAISWVEDRNVPLALVSLDQEKAFERVDHRFLERVMMSALNDSSVQGTEIERRVAV</sequence>
<name>A0AAD8ZRE2_9TELE</name>
<dbReference type="PANTHER" id="PTHR19446">
    <property type="entry name" value="REVERSE TRANSCRIPTASES"/>
    <property type="match status" value="1"/>
</dbReference>
<dbReference type="Proteomes" id="UP001239994">
    <property type="component" value="Unassembled WGS sequence"/>
</dbReference>
<organism evidence="2 3">
    <name type="scientific">Electrophorus voltai</name>
    <dbReference type="NCBI Taxonomy" id="2609070"/>
    <lineage>
        <taxon>Eukaryota</taxon>
        <taxon>Metazoa</taxon>
        <taxon>Chordata</taxon>
        <taxon>Craniata</taxon>
        <taxon>Vertebrata</taxon>
        <taxon>Euteleostomi</taxon>
        <taxon>Actinopterygii</taxon>
        <taxon>Neopterygii</taxon>
        <taxon>Teleostei</taxon>
        <taxon>Ostariophysi</taxon>
        <taxon>Gymnotiformes</taxon>
        <taxon>Gymnotoidei</taxon>
        <taxon>Gymnotidae</taxon>
        <taxon>Electrophorus</taxon>
    </lineage>
</organism>
<evidence type="ECO:0008006" key="4">
    <source>
        <dbReference type="Google" id="ProtNLM"/>
    </source>
</evidence>
<dbReference type="EMBL" id="JAROKS010000006">
    <property type="protein sequence ID" value="KAK1803186.1"/>
    <property type="molecule type" value="Genomic_DNA"/>
</dbReference>
<protein>
    <recommendedName>
        <fullName evidence="4">Reverse transcriptase domain-containing protein</fullName>
    </recommendedName>
</protein>
<dbReference type="AlphaFoldDB" id="A0AAD8ZRE2"/>
<feature type="region of interest" description="Disordered" evidence="1">
    <location>
        <begin position="1"/>
        <end position="168"/>
    </location>
</feature>
<evidence type="ECO:0000256" key="1">
    <source>
        <dbReference type="SAM" id="MobiDB-lite"/>
    </source>
</evidence>
<proteinExistence type="predicted"/>